<name>A0A4S8J5L3_MUSBA</name>
<comment type="caution">
    <text evidence="6">The sequence shown here is derived from an EMBL/GenBank/DDBJ whole genome shotgun (WGS) entry which is preliminary data.</text>
</comment>
<dbReference type="Pfam" id="PF00335">
    <property type="entry name" value="Tetraspanin"/>
    <property type="match status" value="1"/>
</dbReference>
<dbReference type="InterPro" id="IPR018499">
    <property type="entry name" value="Tetraspanin/Peripherin"/>
</dbReference>
<dbReference type="EMBL" id="PYDT01000007">
    <property type="protein sequence ID" value="THU56778.1"/>
    <property type="molecule type" value="Genomic_DNA"/>
</dbReference>
<dbReference type="Proteomes" id="UP000317650">
    <property type="component" value="Chromosome 11"/>
</dbReference>
<reference evidence="6 7" key="1">
    <citation type="journal article" date="2019" name="Nat. Plants">
        <title>Genome sequencing of Musa balbisiana reveals subgenome evolution and function divergence in polyploid bananas.</title>
        <authorList>
            <person name="Yao X."/>
        </authorList>
    </citation>
    <scope>NUCLEOTIDE SEQUENCE [LARGE SCALE GENOMIC DNA]</scope>
    <source>
        <strain evidence="7">cv. DH-PKW</strain>
        <tissue evidence="6">Leaves</tissue>
    </source>
</reference>
<proteinExistence type="predicted"/>
<accession>A0A4S8J5L3</accession>
<keyword evidence="3 5" id="KW-1133">Transmembrane helix</keyword>
<evidence type="ECO:0000313" key="7">
    <source>
        <dbReference type="Proteomes" id="UP000317650"/>
    </source>
</evidence>
<feature type="transmembrane region" description="Helical" evidence="5">
    <location>
        <begin position="89"/>
        <end position="112"/>
    </location>
</feature>
<keyword evidence="2 5" id="KW-0812">Transmembrane</keyword>
<dbReference type="PANTHER" id="PTHR19282:SF522">
    <property type="entry name" value="TETRASPANIN"/>
    <property type="match status" value="1"/>
</dbReference>
<comment type="subcellular location">
    <subcellularLocation>
        <location evidence="1">Membrane</location>
        <topology evidence="1">Multi-pass membrane protein</topology>
    </subcellularLocation>
</comment>
<keyword evidence="4 5" id="KW-0472">Membrane</keyword>
<evidence type="ECO:0000256" key="4">
    <source>
        <dbReference type="ARBA" id="ARBA00023136"/>
    </source>
</evidence>
<feature type="transmembrane region" description="Helical" evidence="5">
    <location>
        <begin position="12"/>
        <end position="34"/>
    </location>
</feature>
<evidence type="ECO:0000256" key="2">
    <source>
        <dbReference type="ARBA" id="ARBA00022692"/>
    </source>
</evidence>
<sequence>MAFRRLWECLLNPLNFLLTLTGLAMMGYGVYLLVEWNTASSAGNDPVSPTSGHPEFSKFIYLFIGVGVTLFVISCFGCIAAVTRNGCCLSFYSFLVTLLIRVELGAAAFILFDHSWKDYIPADVTGNFDMIYDFFGASLEDSKMGSTWCCCFGAPTIKVLTRHGINAYPQALVFLLAEYDSDDEYIAPRYGMWEPLIIGQGIPATGEPVHSALDQHPSSTVAYIQRLREKYGLDSSMFTYNSSGPGISASHGSSC</sequence>
<evidence type="ECO:0008006" key="8">
    <source>
        <dbReference type="Google" id="ProtNLM"/>
    </source>
</evidence>
<keyword evidence="7" id="KW-1185">Reference proteome</keyword>
<evidence type="ECO:0000256" key="5">
    <source>
        <dbReference type="SAM" id="Phobius"/>
    </source>
</evidence>
<gene>
    <name evidence="6" type="ORF">C4D60_Mb11t20790</name>
</gene>
<evidence type="ECO:0000256" key="3">
    <source>
        <dbReference type="ARBA" id="ARBA00022989"/>
    </source>
</evidence>
<dbReference type="PANTHER" id="PTHR19282">
    <property type="entry name" value="TETRASPANIN"/>
    <property type="match status" value="1"/>
</dbReference>
<protein>
    <recommendedName>
        <fullName evidence="8">Tetraspanin family protein</fullName>
    </recommendedName>
</protein>
<evidence type="ECO:0000256" key="1">
    <source>
        <dbReference type="ARBA" id="ARBA00004141"/>
    </source>
</evidence>
<evidence type="ECO:0000313" key="6">
    <source>
        <dbReference type="EMBL" id="THU56778.1"/>
    </source>
</evidence>
<dbReference type="GO" id="GO:0016020">
    <property type="term" value="C:membrane"/>
    <property type="evidence" value="ECO:0007669"/>
    <property type="project" value="UniProtKB-SubCell"/>
</dbReference>
<organism evidence="6 7">
    <name type="scientific">Musa balbisiana</name>
    <name type="common">Banana</name>
    <dbReference type="NCBI Taxonomy" id="52838"/>
    <lineage>
        <taxon>Eukaryota</taxon>
        <taxon>Viridiplantae</taxon>
        <taxon>Streptophyta</taxon>
        <taxon>Embryophyta</taxon>
        <taxon>Tracheophyta</taxon>
        <taxon>Spermatophyta</taxon>
        <taxon>Magnoliopsida</taxon>
        <taxon>Liliopsida</taxon>
        <taxon>Zingiberales</taxon>
        <taxon>Musaceae</taxon>
        <taxon>Musa</taxon>
    </lineage>
</organism>
<dbReference type="PRINTS" id="PR00259">
    <property type="entry name" value="TMFOUR"/>
</dbReference>
<feature type="transmembrane region" description="Helical" evidence="5">
    <location>
        <begin position="59"/>
        <end position="82"/>
    </location>
</feature>
<dbReference type="AlphaFoldDB" id="A0A4S8J5L3"/>